<comment type="similarity">
    <text evidence="2">Belongs to the SusD family.</text>
</comment>
<dbReference type="OrthoDB" id="9792139at2"/>
<gene>
    <name evidence="8" type="ORF">PKOR_12150</name>
</gene>
<reference evidence="8 9" key="1">
    <citation type="journal article" date="2015" name="Sci. Rep.">
        <title>Unraveling adaptation of Pontibacter korlensis to radiation and infertility in desert through complete genome and comparative transcriptomic analysis.</title>
        <authorList>
            <person name="Dai J."/>
            <person name="Dai W."/>
            <person name="Qiu C."/>
            <person name="Yang Z."/>
            <person name="Zhang Y."/>
            <person name="Zhou M."/>
            <person name="Zhang L."/>
            <person name="Fang C."/>
            <person name="Gao Q."/>
            <person name="Yang Q."/>
            <person name="Li X."/>
            <person name="Wang Z."/>
            <person name="Wang Z."/>
            <person name="Jia Z."/>
            <person name="Chen X."/>
        </authorList>
    </citation>
    <scope>NUCLEOTIDE SEQUENCE [LARGE SCALE GENOMIC DNA]</scope>
    <source>
        <strain evidence="8 9">X14-1T</strain>
    </source>
</reference>
<dbReference type="STRING" id="400092.PKOR_12150"/>
<dbReference type="Pfam" id="PF14322">
    <property type="entry name" value="SusD-like_3"/>
    <property type="match status" value="1"/>
</dbReference>
<dbReference type="RefSeq" id="WP_046311049.1">
    <property type="nucleotide sequence ID" value="NZ_CBCSCY010000002.1"/>
</dbReference>
<keyword evidence="9" id="KW-1185">Reference proteome</keyword>
<keyword evidence="4" id="KW-0472">Membrane</keyword>
<name>A0A0E3ZGY1_9BACT</name>
<dbReference type="GO" id="GO:0009279">
    <property type="term" value="C:cell outer membrane"/>
    <property type="evidence" value="ECO:0007669"/>
    <property type="project" value="UniProtKB-SubCell"/>
</dbReference>
<evidence type="ECO:0000256" key="2">
    <source>
        <dbReference type="ARBA" id="ARBA00006275"/>
    </source>
</evidence>
<dbReference type="InterPro" id="IPR011990">
    <property type="entry name" value="TPR-like_helical_dom_sf"/>
</dbReference>
<dbReference type="InterPro" id="IPR033985">
    <property type="entry name" value="SusD-like_N"/>
</dbReference>
<dbReference type="KEGG" id="pko:PKOR_12150"/>
<organism evidence="8 9">
    <name type="scientific">Pontibacter korlensis</name>
    <dbReference type="NCBI Taxonomy" id="400092"/>
    <lineage>
        <taxon>Bacteria</taxon>
        <taxon>Pseudomonadati</taxon>
        <taxon>Bacteroidota</taxon>
        <taxon>Cytophagia</taxon>
        <taxon>Cytophagales</taxon>
        <taxon>Hymenobacteraceae</taxon>
        <taxon>Pontibacter</taxon>
    </lineage>
</organism>
<evidence type="ECO:0000313" key="9">
    <source>
        <dbReference type="Proteomes" id="UP000033109"/>
    </source>
</evidence>
<evidence type="ECO:0000256" key="5">
    <source>
        <dbReference type="ARBA" id="ARBA00023237"/>
    </source>
</evidence>
<evidence type="ECO:0000256" key="4">
    <source>
        <dbReference type="ARBA" id="ARBA00023136"/>
    </source>
</evidence>
<comment type="subcellular location">
    <subcellularLocation>
        <location evidence="1">Cell outer membrane</location>
    </subcellularLocation>
</comment>
<dbReference type="Gene3D" id="1.25.40.390">
    <property type="match status" value="1"/>
</dbReference>
<sequence length="565" mass="64035">MKKILYKFILPAMLLGAVSCESFLDEENVSGLTAAGYYKTTEGIESLVNSLYTPMRFWYGKENGIALTETGTDIFTRGNGMENPPVALYNSDLSGANAPINFYWTRFYAALNSCNAAIARIPEANLPEAQKTIRMGEARFLRAFYLWHIVETWGGVHFTTEEQIGVSTTANRTPVEAFYQQIFEDLEFAANNLPTSSSQYGRVTKPAAEAFMARMHLYRGNYAEASALARKVINEYNFKLVPRYADLWSITNVKNSEVVWNVNFTADLILNREFDGLTNSSSDDILLRDGGNNSHLFFLMTYDQLPGMKRDIRYGRPFARFMPTAHLLDLFDETKDARWDATFETVWYANNPGTYTVTDTNGNPREVTFAAGDTAIYATKYVVPNSVKNSKPYTIIDRSRTYNVNANDAPAVRDRYMSLKKFLDPSRATISQQQGQRDAFVIRLAEMYLIVAEAEMMLSNTGEAVEYMNAVRRRAALPGKEAEMEITADQLSIDFILDERAREFAGEQQRWFDLKRTDKLIERVKAFNPDAAPNIQPFHRVRPIPQAQLDAVSNPGEFTQNEGYN</sequence>
<evidence type="ECO:0000256" key="3">
    <source>
        <dbReference type="ARBA" id="ARBA00022729"/>
    </source>
</evidence>
<keyword evidence="5" id="KW-0998">Cell outer membrane</keyword>
<dbReference type="AlphaFoldDB" id="A0A0E3ZGY1"/>
<evidence type="ECO:0000259" key="7">
    <source>
        <dbReference type="Pfam" id="PF14322"/>
    </source>
</evidence>
<dbReference type="InterPro" id="IPR012944">
    <property type="entry name" value="SusD_RagB_dom"/>
</dbReference>
<feature type="domain" description="RagB/SusD" evidence="6">
    <location>
        <begin position="311"/>
        <end position="564"/>
    </location>
</feature>
<evidence type="ECO:0000256" key="1">
    <source>
        <dbReference type="ARBA" id="ARBA00004442"/>
    </source>
</evidence>
<feature type="domain" description="SusD-like N-terminal" evidence="7">
    <location>
        <begin position="23"/>
        <end position="217"/>
    </location>
</feature>
<dbReference type="Pfam" id="PF07980">
    <property type="entry name" value="SusD_RagB"/>
    <property type="match status" value="1"/>
</dbReference>
<dbReference type="HOGENOM" id="CLU_015553_1_4_10"/>
<proteinExistence type="inferred from homology"/>
<dbReference type="Proteomes" id="UP000033109">
    <property type="component" value="Chromosome"/>
</dbReference>
<dbReference type="PATRIC" id="fig|400092.3.peg.2651"/>
<evidence type="ECO:0000313" key="8">
    <source>
        <dbReference type="EMBL" id="AKD03739.1"/>
    </source>
</evidence>
<evidence type="ECO:0000259" key="6">
    <source>
        <dbReference type="Pfam" id="PF07980"/>
    </source>
</evidence>
<keyword evidence="3" id="KW-0732">Signal</keyword>
<dbReference type="PROSITE" id="PS51257">
    <property type="entry name" value="PROKAR_LIPOPROTEIN"/>
    <property type="match status" value="1"/>
</dbReference>
<accession>A0A0E3ZGY1</accession>
<dbReference type="SUPFAM" id="SSF48452">
    <property type="entry name" value="TPR-like"/>
    <property type="match status" value="1"/>
</dbReference>
<protein>
    <submittedName>
        <fullName evidence="8">Carbohydrate-binding protein SusD</fullName>
    </submittedName>
</protein>
<dbReference type="EMBL" id="CP009621">
    <property type="protein sequence ID" value="AKD03739.1"/>
    <property type="molecule type" value="Genomic_DNA"/>
</dbReference>